<dbReference type="InterPro" id="IPR036812">
    <property type="entry name" value="NAD(P)_OxRdtase_dom_sf"/>
</dbReference>
<dbReference type="Gene3D" id="3.20.20.100">
    <property type="entry name" value="NADP-dependent oxidoreductase domain"/>
    <property type="match status" value="1"/>
</dbReference>
<dbReference type="HOGENOM" id="CLU_023205_0_3_1"/>
<dbReference type="GO" id="GO:0051268">
    <property type="term" value="F:alpha-keto amide reductase activity"/>
    <property type="evidence" value="ECO:0007669"/>
    <property type="project" value="EnsemblFungi"/>
</dbReference>
<evidence type="ECO:0000256" key="4">
    <source>
        <dbReference type="PIRSR" id="PIRSR000097-1"/>
    </source>
</evidence>
<dbReference type="PROSITE" id="PS00062">
    <property type="entry name" value="ALDOKETO_REDUCTASE_2"/>
    <property type="match status" value="1"/>
</dbReference>
<dbReference type="OrthoDB" id="416253at2759"/>
<evidence type="ECO:0000256" key="1">
    <source>
        <dbReference type="ARBA" id="ARBA00007905"/>
    </source>
</evidence>
<sequence length="313" mass="35885">MSFSQEFFTLNNGNKIPAISIIGTGTKWHHGKLESGKFSDELVDQLQYALTLPGIIHIDAAEMYNTYPEVNKALKSTSKVRDEIFITDKYYSGSPKLTENPIAGLTKSLKELELDYVDLYLLHSPFITKESCGYTMEEAWKQMEKLYKDGKAKNIGVSNFSVDDLKRILKICEIKPQINQIEFNAFLQNQTPGIVKFCQDHDILVEAYSPLGPLRKKPTDRDPGPFYQYIEELAKKYGKSEGQVLLRWVTKRKILPITTSGKEERIKDAQDLFSFDLTSEEVEKITKLGLAHEPSRLYWKNNYSQFDSESQKV</sequence>
<feature type="site" description="Lowers pKa of active site Tyr" evidence="6">
    <location>
        <position position="89"/>
    </location>
</feature>
<dbReference type="GeneID" id="11495446"/>
<evidence type="ECO:0000256" key="6">
    <source>
        <dbReference type="PIRSR" id="PIRSR000097-3"/>
    </source>
</evidence>
<evidence type="ECO:0000313" key="8">
    <source>
        <dbReference type="EMBL" id="CCD22388.1"/>
    </source>
</evidence>
<evidence type="ECO:0000256" key="2">
    <source>
        <dbReference type="ARBA" id="ARBA00022857"/>
    </source>
</evidence>
<dbReference type="GO" id="GO:0034599">
    <property type="term" value="P:cellular response to oxidative stress"/>
    <property type="evidence" value="ECO:0007669"/>
    <property type="project" value="EnsemblFungi"/>
</dbReference>
<dbReference type="STRING" id="1071378.G0W3K0"/>
<keyword evidence="3" id="KW-0560">Oxidoreductase</keyword>
<dbReference type="AlphaFoldDB" id="G0W3K0"/>
<dbReference type="OMA" id="IGTGTRW"/>
<dbReference type="SUPFAM" id="SSF51430">
    <property type="entry name" value="NAD(P)-linked oxidoreductase"/>
    <property type="match status" value="1"/>
</dbReference>
<evidence type="ECO:0000256" key="3">
    <source>
        <dbReference type="ARBA" id="ARBA00023002"/>
    </source>
</evidence>
<evidence type="ECO:0000256" key="5">
    <source>
        <dbReference type="PIRSR" id="PIRSR000097-2"/>
    </source>
</evidence>
<keyword evidence="9" id="KW-1185">Reference proteome</keyword>
<dbReference type="KEGG" id="ndi:NDAI_0A02300"/>
<dbReference type="GO" id="GO:0051269">
    <property type="term" value="F:alpha-ketoester reductase (NADPH) activity"/>
    <property type="evidence" value="ECO:0007669"/>
    <property type="project" value="EnsemblFungi"/>
</dbReference>
<dbReference type="PANTHER" id="PTHR43827:SF3">
    <property type="entry name" value="NADP-DEPENDENT OXIDOREDUCTASE DOMAIN-CONTAINING PROTEIN"/>
    <property type="match status" value="1"/>
</dbReference>
<organism evidence="8 9">
    <name type="scientific">Naumovozyma dairenensis (strain ATCC 10597 / BCRC 20456 / CBS 421 / NBRC 0211 / NRRL Y-12639)</name>
    <name type="common">Saccharomyces dairenensis</name>
    <dbReference type="NCBI Taxonomy" id="1071378"/>
    <lineage>
        <taxon>Eukaryota</taxon>
        <taxon>Fungi</taxon>
        <taxon>Dikarya</taxon>
        <taxon>Ascomycota</taxon>
        <taxon>Saccharomycotina</taxon>
        <taxon>Saccharomycetes</taxon>
        <taxon>Saccharomycetales</taxon>
        <taxon>Saccharomycetaceae</taxon>
        <taxon>Naumovozyma</taxon>
    </lineage>
</organism>
<dbReference type="RefSeq" id="XP_003667631.1">
    <property type="nucleotide sequence ID" value="XM_003667583.1"/>
</dbReference>
<comment type="similarity">
    <text evidence="1">Belongs to the aldo/keto reductase family.</text>
</comment>
<accession>G0W3K0</accession>
<dbReference type="GO" id="GO:0042180">
    <property type="term" value="P:ketone metabolic process"/>
    <property type="evidence" value="ECO:0007669"/>
    <property type="project" value="EnsemblFungi"/>
</dbReference>
<evidence type="ECO:0000313" key="9">
    <source>
        <dbReference type="Proteomes" id="UP000000689"/>
    </source>
</evidence>
<dbReference type="PANTHER" id="PTHR43827">
    <property type="entry name" value="2,5-DIKETO-D-GLUCONIC ACID REDUCTASE"/>
    <property type="match status" value="1"/>
</dbReference>
<dbReference type="InterPro" id="IPR020471">
    <property type="entry name" value="AKR"/>
</dbReference>
<feature type="domain" description="NADP-dependent oxidoreductase" evidence="7">
    <location>
        <begin position="28"/>
        <end position="288"/>
    </location>
</feature>
<dbReference type="FunFam" id="3.20.20.100:FF:000002">
    <property type="entry name" value="2,5-diketo-D-gluconic acid reductase A"/>
    <property type="match status" value="1"/>
</dbReference>
<dbReference type="CDD" id="cd19120">
    <property type="entry name" value="AKR_AKR3C2-3"/>
    <property type="match status" value="1"/>
</dbReference>
<dbReference type="GO" id="GO:0004032">
    <property type="term" value="F:aldose reductase (NADPH) activity"/>
    <property type="evidence" value="ECO:0007669"/>
    <property type="project" value="EnsemblFungi"/>
</dbReference>
<feature type="binding site" evidence="5">
    <location>
        <position position="123"/>
    </location>
    <ligand>
        <name>substrate</name>
    </ligand>
</feature>
<keyword evidence="2" id="KW-0521">NADP</keyword>
<dbReference type="InterPro" id="IPR044494">
    <property type="entry name" value="AKR3C2/3"/>
</dbReference>
<name>G0W3K0_NAUDC</name>
<gene>
    <name evidence="8" type="primary">NDAI0A02300</name>
    <name evidence="8" type="ordered locus">NDAI_0A02300</name>
</gene>
<dbReference type="EMBL" id="HE580267">
    <property type="protein sequence ID" value="CCD22388.1"/>
    <property type="molecule type" value="Genomic_DNA"/>
</dbReference>
<dbReference type="PIRSF" id="PIRSF000097">
    <property type="entry name" value="AKR"/>
    <property type="match status" value="1"/>
</dbReference>
<dbReference type="InterPro" id="IPR023210">
    <property type="entry name" value="NADP_OxRdtase_dom"/>
</dbReference>
<protein>
    <recommendedName>
        <fullName evidence="7">NADP-dependent oxidoreductase domain-containing protein</fullName>
    </recommendedName>
</protein>
<proteinExistence type="inferred from homology"/>
<dbReference type="Proteomes" id="UP000000689">
    <property type="component" value="Chromosome 1"/>
</dbReference>
<dbReference type="Pfam" id="PF00248">
    <property type="entry name" value="Aldo_ket_red"/>
    <property type="match status" value="1"/>
</dbReference>
<feature type="active site" description="Proton donor" evidence="4">
    <location>
        <position position="64"/>
    </location>
</feature>
<reference evidence="8 9" key="1">
    <citation type="journal article" date="2011" name="Proc. Natl. Acad. Sci. U.S.A.">
        <title>Evolutionary erosion of yeast sex chromosomes by mating-type switching accidents.</title>
        <authorList>
            <person name="Gordon J.L."/>
            <person name="Armisen D."/>
            <person name="Proux-Wera E."/>
            <person name="Oheigeartaigh S.S."/>
            <person name="Byrne K.P."/>
            <person name="Wolfe K.H."/>
        </authorList>
    </citation>
    <scope>NUCLEOTIDE SEQUENCE [LARGE SCALE GENOMIC DNA]</scope>
    <source>
        <strain evidence="9">ATCC 10597 / BCRC 20456 / CBS 421 / NBRC 0211 / NRRL Y-12639</strain>
    </source>
</reference>
<dbReference type="InterPro" id="IPR018170">
    <property type="entry name" value="Aldo/ket_reductase_CS"/>
</dbReference>
<dbReference type="eggNOG" id="KOG1577">
    <property type="taxonomic scope" value="Eukaryota"/>
</dbReference>
<evidence type="ECO:0000259" key="7">
    <source>
        <dbReference type="Pfam" id="PF00248"/>
    </source>
</evidence>
<dbReference type="PRINTS" id="PR00069">
    <property type="entry name" value="ALDKETRDTASE"/>
</dbReference>
<dbReference type="GO" id="GO:0016652">
    <property type="term" value="F:oxidoreductase activity, acting on NAD(P)H as acceptor"/>
    <property type="evidence" value="ECO:0007669"/>
    <property type="project" value="InterPro"/>
</dbReference>